<dbReference type="Proteomes" id="UP000271098">
    <property type="component" value="Unassembled WGS sequence"/>
</dbReference>
<reference evidence="3" key="1">
    <citation type="submission" date="2016-06" db="UniProtKB">
        <authorList>
            <consortium name="WormBaseParasite"/>
        </authorList>
    </citation>
    <scope>IDENTIFICATION</scope>
</reference>
<gene>
    <name evidence="1" type="ORF">GPUH_LOCUS13974</name>
</gene>
<evidence type="ECO:0000313" key="3">
    <source>
        <dbReference type="WBParaSite" id="GPUH_0001398901-mRNA-1"/>
    </source>
</evidence>
<dbReference type="AlphaFoldDB" id="A0A183DZ33"/>
<proteinExistence type="predicted"/>
<name>A0A183DZ33_9BILA</name>
<evidence type="ECO:0000313" key="2">
    <source>
        <dbReference type="Proteomes" id="UP000271098"/>
    </source>
</evidence>
<keyword evidence="2" id="KW-1185">Reference proteome</keyword>
<evidence type="ECO:0000313" key="1">
    <source>
        <dbReference type="EMBL" id="VDN23336.1"/>
    </source>
</evidence>
<organism evidence="3">
    <name type="scientific">Gongylonema pulchrum</name>
    <dbReference type="NCBI Taxonomy" id="637853"/>
    <lineage>
        <taxon>Eukaryota</taxon>
        <taxon>Metazoa</taxon>
        <taxon>Ecdysozoa</taxon>
        <taxon>Nematoda</taxon>
        <taxon>Chromadorea</taxon>
        <taxon>Rhabditida</taxon>
        <taxon>Spirurina</taxon>
        <taxon>Spiruromorpha</taxon>
        <taxon>Spiruroidea</taxon>
        <taxon>Gongylonematidae</taxon>
        <taxon>Gongylonema</taxon>
    </lineage>
</organism>
<reference evidence="1 2" key="2">
    <citation type="submission" date="2018-11" db="EMBL/GenBank/DDBJ databases">
        <authorList>
            <consortium name="Pathogen Informatics"/>
        </authorList>
    </citation>
    <scope>NUCLEOTIDE SEQUENCE [LARGE SCALE GENOMIC DNA]</scope>
</reference>
<accession>A0A183DZ33</accession>
<sequence length="209" mass="23605">MTGAVHVHYRVEEQETDDAELSDEADTGAFAFLAQKDASEELFTQYVEQERESWDVFCPGFTEKFMRNIVPRILSGIIFPPQLRNEFTEKELVRMCSTAEILARDGLLSHIHGLGYAVNTEKAIATKLCAVPHAFAERKLSQGQKPEQGVSGRYRACAAIAFQEVRRRILYRKPNQEIGPRGDSQWFAYTDPTLHTMLNTDAVPQVPGK</sequence>
<dbReference type="EMBL" id="UYRT01080761">
    <property type="protein sequence ID" value="VDN23336.1"/>
    <property type="molecule type" value="Genomic_DNA"/>
</dbReference>
<protein>
    <submittedName>
        <fullName evidence="3">Retrotransposon hot spot (RHS) protein</fullName>
    </submittedName>
</protein>
<dbReference type="WBParaSite" id="GPUH_0001398901-mRNA-1">
    <property type="protein sequence ID" value="GPUH_0001398901-mRNA-1"/>
    <property type="gene ID" value="GPUH_0001398901"/>
</dbReference>